<dbReference type="RefSeq" id="WP_076390465.1">
    <property type="nucleotide sequence ID" value="NZ_FTOV01000001.1"/>
</dbReference>
<gene>
    <name evidence="1" type="ORF">SAMN05421785_101663</name>
</gene>
<sequence length="386" mass="43997">MNKAERIYQELLQERANIWYISDHYGSKIMLKVSSSILKAIIKGCKLELLFGVDNNIFHIGINIYDDPVNFATITSTNRIIDEHLSIAKIMQLDNVQIQLYNELCACQCFGTITLSSKQKNDILCLLGNPRKLFTGTLSERIYQSADNFQFSLGLDMPGSRKSQSKIETVIVETKIEAFQMVQNSFIDNSGNVSTEISDLDEGALFEKEIFIALRSLFGLDLYHSPQIAHNKSKYRELIDILTLSEFGIFLIEAKALGVTSANEERNMERKVKGLQKQIEKAIYQLGGAYKKIVENEAIYNSKGEEIFFKRNLPSCGIIIVSELLPFGSWDEIIKKLLITMSEKNILIHIMDLNEIMLFIGHSQGNINLFDTYLMERMEDFIKIQA</sequence>
<name>A0A1N7KQJ9_9FLAO</name>
<proteinExistence type="predicted"/>
<accession>A0A1N7KQJ9</accession>
<dbReference type="EMBL" id="FTOV01000001">
    <property type="protein sequence ID" value="SIS63825.1"/>
    <property type="molecule type" value="Genomic_DNA"/>
</dbReference>
<evidence type="ECO:0000313" key="1">
    <source>
        <dbReference type="EMBL" id="SIS63825.1"/>
    </source>
</evidence>
<dbReference type="Proteomes" id="UP000185781">
    <property type="component" value="Unassembled WGS sequence"/>
</dbReference>
<dbReference type="AlphaFoldDB" id="A0A1N7KQJ9"/>
<evidence type="ECO:0000313" key="2">
    <source>
        <dbReference type="Proteomes" id="UP000185781"/>
    </source>
</evidence>
<reference evidence="1 2" key="1">
    <citation type="submission" date="2017-01" db="EMBL/GenBank/DDBJ databases">
        <authorList>
            <person name="Mah S.A."/>
            <person name="Swanson W.J."/>
            <person name="Moy G.W."/>
            <person name="Vacquier V.D."/>
        </authorList>
    </citation>
    <scope>NUCLEOTIDE SEQUENCE [LARGE SCALE GENOMIC DNA]</scope>
    <source>
        <strain evidence="1 2">DSM 18014</strain>
    </source>
</reference>
<organism evidence="1 2">
    <name type="scientific">Chryseobacterium gambrini</name>
    <dbReference type="NCBI Taxonomy" id="373672"/>
    <lineage>
        <taxon>Bacteria</taxon>
        <taxon>Pseudomonadati</taxon>
        <taxon>Bacteroidota</taxon>
        <taxon>Flavobacteriia</taxon>
        <taxon>Flavobacteriales</taxon>
        <taxon>Weeksellaceae</taxon>
        <taxon>Chryseobacterium group</taxon>
        <taxon>Chryseobacterium</taxon>
    </lineage>
</organism>
<evidence type="ECO:0008006" key="3">
    <source>
        <dbReference type="Google" id="ProtNLM"/>
    </source>
</evidence>
<dbReference type="OrthoDB" id="1224850at2"/>
<protein>
    <recommendedName>
        <fullName evidence="3">Nuclease-related domain-containing protein</fullName>
    </recommendedName>
</protein>